<dbReference type="EMBL" id="JBHRVU010000005">
    <property type="protein sequence ID" value="MFC3443648.1"/>
    <property type="molecule type" value="Genomic_DNA"/>
</dbReference>
<evidence type="ECO:0000313" key="3">
    <source>
        <dbReference type="EMBL" id="MFC3443648.1"/>
    </source>
</evidence>
<dbReference type="Gene3D" id="3.50.50.60">
    <property type="entry name" value="FAD/NAD(P)-binding domain"/>
    <property type="match status" value="2"/>
</dbReference>
<dbReference type="Gene3D" id="3.30.9.10">
    <property type="entry name" value="D-Amino Acid Oxidase, subunit A, domain 2"/>
    <property type="match status" value="1"/>
</dbReference>
<accession>A0ABV7NKD2</accession>
<dbReference type="Proteomes" id="UP001595681">
    <property type="component" value="Unassembled WGS sequence"/>
</dbReference>
<name>A0ABV7NKD2_9SPHN</name>
<comment type="caution">
    <text evidence="3">The sequence shown here is derived from an EMBL/GenBank/DDBJ whole genome shotgun (WGS) entry which is preliminary data.</text>
</comment>
<dbReference type="SUPFAM" id="SSF54373">
    <property type="entry name" value="FAD-linked reductases, C-terminal domain"/>
    <property type="match status" value="1"/>
</dbReference>
<proteinExistence type="predicted"/>
<keyword evidence="4" id="KW-1185">Reference proteome</keyword>
<dbReference type="InterPro" id="IPR036188">
    <property type="entry name" value="FAD/NAD-bd_sf"/>
</dbReference>
<protein>
    <submittedName>
        <fullName evidence="3">NAD(P)/FAD-dependent oxidoreductase</fullName>
        <ecNumber evidence="3">1.-.-.-</ecNumber>
    </submittedName>
</protein>
<dbReference type="PANTHER" id="PTHR13847">
    <property type="entry name" value="SARCOSINE DEHYDROGENASE-RELATED"/>
    <property type="match status" value="1"/>
</dbReference>
<reference evidence="4" key="1">
    <citation type="journal article" date="2019" name="Int. J. Syst. Evol. Microbiol.">
        <title>The Global Catalogue of Microorganisms (GCM) 10K type strain sequencing project: providing services to taxonomists for standard genome sequencing and annotation.</title>
        <authorList>
            <consortium name="The Broad Institute Genomics Platform"/>
            <consortium name="The Broad Institute Genome Sequencing Center for Infectious Disease"/>
            <person name="Wu L."/>
            <person name="Ma J."/>
        </authorList>
    </citation>
    <scope>NUCLEOTIDE SEQUENCE [LARGE SCALE GENOMIC DNA]</scope>
    <source>
        <strain evidence="4">CCM 7491</strain>
    </source>
</reference>
<evidence type="ECO:0000256" key="1">
    <source>
        <dbReference type="ARBA" id="ARBA00023002"/>
    </source>
</evidence>
<dbReference type="GO" id="GO:0016491">
    <property type="term" value="F:oxidoreductase activity"/>
    <property type="evidence" value="ECO:0007669"/>
    <property type="project" value="UniProtKB-KW"/>
</dbReference>
<dbReference type="InterPro" id="IPR006076">
    <property type="entry name" value="FAD-dep_OxRdtase"/>
</dbReference>
<keyword evidence="1 3" id="KW-0560">Oxidoreductase</keyword>
<dbReference type="EC" id="1.-.-.-" evidence="3"/>
<dbReference type="PANTHER" id="PTHR13847:SF289">
    <property type="entry name" value="GLYCINE OXIDASE"/>
    <property type="match status" value="1"/>
</dbReference>
<dbReference type="Pfam" id="PF01266">
    <property type="entry name" value="DAO"/>
    <property type="match status" value="1"/>
</dbReference>
<evidence type="ECO:0000259" key="2">
    <source>
        <dbReference type="Pfam" id="PF01266"/>
    </source>
</evidence>
<gene>
    <name evidence="3" type="ORF">ACFOKF_21045</name>
</gene>
<sequence>MGRIAIIGGGVVGLSTGIALLDAGQAVVLVDDDDAGHAASWGNAGHIAVEQVAPLASLSLLRSVPRRLFVRGGALDFPLSAIGAWLPFGLRLMAAARPARFRQGSDALRGLLAQAMPAWEALVDRIGAPDLLRQDGHYVQWGNADAAAGGRAAWEAADIGTAQVESASAADLSRLSGLTSEPVAGAIRFAGSGQITDLGALRHALRAAFVARGGEIVARRATAIRDGARVAVPGIDADRVIICAGVRSGPLMEGLGHKAPMIAERGYHVRASAADWPADLPPVVYEDRSMIVTRYADCVQAASFVELGRVDAPADPRKWERLERHVAELGLPVRGPFTRWMGCRPTLPDYLPAIGRSDKADNLFYAFGHQHLGLTLAPITARLMAAIVTGTEPALSVAPFDIGRFA</sequence>
<evidence type="ECO:0000313" key="4">
    <source>
        <dbReference type="Proteomes" id="UP001595681"/>
    </source>
</evidence>
<dbReference type="SUPFAM" id="SSF51905">
    <property type="entry name" value="FAD/NAD(P)-binding domain"/>
    <property type="match status" value="1"/>
</dbReference>
<organism evidence="3 4">
    <name type="scientific">Sphingobium rhizovicinum</name>
    <dbReference type="NCBI Taxonomy" id="432308"/>
    <lineage>
        <taxon>Bacteria</taxon>
        <taxon>Pseudomonadati</taxon>
        <taxon>Pseudomonadota</taxon>
        <taxon>Alphaproteobacteria</taxon>
        <taxon>Sphingomonadales</taxon>
        <taxon>Sphingomonadaceae</taxon>
        <taxon>Sphingobium</taxon>
    </lineage>
</organism>
<feature type="domain" description="FAD dependent oxidoreductase" evidence="2">
    <location>
        <begin position="3"/>
        <end position="386"/>
    </location>
</feature>
<dbReference type="RefSeq" id="WP_380798485.1">
    <property type="nucleotide sequence ID" value="NZ_JBHRVU010000005.1"/>
</dbReference>